<sequence>MLKIDSKYVEMAQRATELCELHILLQKAIELEHSTIPPYLTAMYSLIPKTNMGARSIIHSIVVEEMLHMTISANILNALGGHPKINTPDFVPEYPGNLPMGIGGSGFVVGLEKFSKKVVKNVFMEIEEPEHPIEFPTLMAKATLPTFATIGAFYNAIQAKIEEIAPDTLPGDSALQVTSNFFDSNLLYPILTKQDAINAINIIIDQGEGTEDSPLGGENDYELAHYYRFEELYYGQKLVKDPDAEHGYSFTGPTIPIDTSRTGVYPIYPNTKTDMLPDNSEAKNRMNEFNSSYYSLLAGLHDVFNGKPNDLDKNIGTMYDIKLSAEKLCAMPFPNKRGYNVGPSFEFVSPTAFLLS</sequence>
<dbReference type="OrthoDB" id="9795032at2"/>
<dbReference type="Proteomes" id="UP000245489">
    <property type="component" value="Unassembled WGS sequence"/>
</dbReference>
<comment type="caution">
    <text evidence="2">The sequence shown here is derived from an EMBL/GenBank/DDBJ whole genome shotgun (WGS) entry which is preliminary data.</text>
</comment>
<evidence type="ECO:0000313" key="3">
    <source>
        <dbReference type="Proteomes" id="UP000245489"/>
    </source>
</evidence>
<dbReference type="InterPro" id="IPR009078">
    <property type="entry name" value="Ferritin-like_SF"/>
</dbReference>
<dbReference type="InterPro" id="IPR012347">
    <property type="entry name" value="Ferritin-like"/>
</dbReference>
<evidence type="ECO:0000259" key="1">
    <source>
        <dbReference type="Pfam" id="PF12902"/>
    </source>
</evidence>
<dbReference type="RefSeq" id="WP_109742968.1">
    <property type="nucleotide sequence ID" value="NZ_QGGO01000010.1"/>
</dbReference>
<dbReference type="CDD" id="cd00657">
    <property type="entry name" value="Ferritin_like"/>
    <property type="match status" value="1"/>
</dbReference>
<dbReference type="AlphaFoldDB" id="A0A316EU54"/>
<dbReference type="PANTHER" id="PTHR34400:SF4">
    <property type="entry name" value="MEMBRANE PROTEIN"/>
    <property type="match status" value="1"/>
</dbReference>
<dbReference type="InterPro" id="IPR026820">
    <property type="entry name" value="VioB/RebD_dom"/>
</dbReference>
<gene>
    <name evidence="2" type="ORF">LV89_02233</name>
</gene>
<dbReference type="EMBL" id="QGGO01000010">
    <property type="protein sequence ID" value="PWK26724.1"/>
    <property type="molecule type" value="Genomic_DNA"/>
</dbReference>
<keyword evidence="3" id="KW-1185">Reference proteome</keyword>
<proteinExistence type="predicted"/>
<protein>
    <submittedName>
        <fullName evidence="2">Ferritin-like protein</fullName>
    </submittedName>
</protein>
<evidence type="ECO:0000313" key="2">
    <source>
        <dbReference type="EMBL" id="PWK26724.1"/>
    </source>
</evidence>
<accession>A0A316EU54</accession>
<dbReference type="Pfam" id="PF12902">
    <property type="entry name" value="Ferritin-like"/>
    <property type="match status" value="1"/>
</dbReference>
<dbReference type="Gene3D" id="1.20.1260.10">
    <property type="match status" value="1"/>
</dbReference>
<dbReference type="SUPFAM" id="SSF47240">
    <property type="entry name" value="Ferritin-like"/>
    <property type="match status" value="1"/>
</dbReference>
<name>A0A316EU54_9BACT</name>
<feature type="domain" description="Iminophenyl-pyruvate dimer synthase" evidence="1">
    <location>
        <begin position="25"/>
        <end position="233"/>
    </location>
</feature>
<organism evidence="2 3">
    <name type="scientific">Arcicella aurantiaca</name>
    <dbReference type="NCBI Taxonomy" id="591202"/>
    <lineage>
        <taxon>Bacteria</taxon>
        <taxon>Pseudomonadati</taxon>
        <taxon>Bacteroidota</taxon>
        <taxon>Cytophagia</taxon>
        <taxon>Cytophagales</taxon>
        <taxon>Flectobacillaceae</taxon>
        <taxon>Arcicella</taxon>
    </lineage>
</organism>
<reference evidence="2 3" key="1">
    <citation type="submission" date="2018-05" db="EMBL/GenBank/DDBJ databases">
        <title>Genomic Encyclopedia of Archaeal and Bacterial Type Strains, Phase II (KMG-II): from individual species to whole genera.</title>
        <authorList>
            <person name="Goeker M."/>
        </authorList>
    </citation>
    <scope>NUCLEOTIDE SEQUENCE [LARGE SCALE GENOMIC DNA]</scope>
    <source>
        <strain evidence="2 3">DSM 22214</strain>
    </source>
</reference>
<dbReference type="PANTHER" id="PTHR34400">
    <property type="match status" value="1"/>
</dbReference>